<evidence type="ECO:0000313" key="2">
    <source>
        <dbReference type="EMBL" id="MFC6786779.1"/>
    </source>
</evidence>
<proteinExistence type="predicted"/>
<protein>
    <recommendedName>
        <fullName evidence="4">DUF3068 domain-containing protein</fullName>
    </recommendedName>
</protein>
<evidence type="ECO:0000313" key="3">
    <source>
        <dbReference type="Proteomes" id="UP001596443"/>
    </source>
</evidence>
<evidence type="ECO:0008006" key="4">
    <source>
        <dbReference type="Google" id="ProtNLM"/>
    </source>
</evidence>
<keyword evidence="1" id="KW-1133">Transmembrane helix</keyword>
<dbReference type="GeneID" id="81209878"/>
<keyword evidence="1" id="KW-0472">Membrane</keyword>
<gene>
    <name evidence="2" type="ORF">ACFQFD_12515</name>
</gene>
<feature type="transmembrane region" description="Helical" evidence="1">
    <location>
        <begin position="267"/>
        <end position="287"/>
    </location>
</feature>
<dbReference type="Proteomes" id="UP001596443">
    <property type="component" value="Unassembled WGS sequence"/>
</dbReference>
<dbReference type="AlphaFoldDB" id="A0ABD5TGJ5"/>
<keyword evidence="1" id="KW-0812">Transmembrane</keyword>
<dbReference type="RefSeq" id="WP_284060984.1">
    <property type="nucleotide sequence ID" value="NZ_CP126158.1"/>
</dbReference>
<keyword evidence="3" id="KW-1185">Reference proteome</keyword>
<comment type="caution">
    <text evidence="2">The sequence shown here is derived from an EMBL/GenBank/DDBJ whole genome shotgun (WGS) entry which is preliminary data.</text>
</comment>
<organism evidence="2 3">
    <name type="scientific">Halobaculum halobium</name>
    <dbReference type="NCBI Taxonomy" id="3032281"/>
    <lineage>
        <taxon>Archaea</taxon>
        <taxon>Methanobacteriati</taxon>
        <taxon>Methanobacteriota</taxon>
        <taxon>Stenosarchaea group</taxon>
        <taxon>Halobacteria</taxon>
        <taxon>Halobacteriales</taxon>
        <taxon>Haloferacaceae</taxon>
        <taxon>Halobaculum</taxon>
    </lineage>
</organism>
<sequence length="291" mass="31786">MQRRAAAIYVAFFLIVGAASFSLIATASAPQLSFENPEHELSEDDPFTVDGQEYTVSDISAEMEGGDGGGHGGGGQAHLVRSGTVEWTNESARYTVEWANGSTVTYEGQDWAVATDNESETFTLTEQIDRTAILQNDSDVENETTTVDGEEYVVERADGNESRELIPVDEYFPEPETREYAVGDEIENVDDETVAVASVTPDAATLEYFAPRTNEISVSDEANVSVGSTTYFAYFPDNSTMVLTQEFETYNQFEEATAMQTTMTNGLWGVTILSGLSAFVLLGLAYMPSRY</sequence>
<reference evidence="2 3" key="1">
    <citation type="journal article" date="2019" name="Int. J. Syst. Evol. Microbiol.">
        <title>The Global Catalogue of Microorganisms (GCM) 10K type strain sequencing project: providing services to taxonomists for standard genome sequencing and annotation.</title>
        <authorList>
            <consortium name="The Broad Institute Genomics Platform"/>
            <consortium name="The Broad Institute Genome Sequencing Center for Infectious Disease"/>
            <person name="Wu L."/>
            <person name="Ma J."/>
        </authorList>
    </citation>
    <scope>NUCLEOTIDE SEQUENCE [LARGE SCALE GENOMIC DNA]</scope>
    <source>
        <strain evidence="2 3">SYNS20</strain>
    </source>
</reference>
<name>A0ABD5TGJ5_9EURY</name>
<dbReference type="EMBL" id="JBHSWX010000012">
    <property type="protein sequence ID" value="MFC6786779.1"/>
    <property type="molecule type" value="Genomic_DNA"/>
</dbReference>
<accession>A0ABD5TGJ5</accession>
<evidence type="ECO:0000256" key="1">
    <source>
        <dbReference type="SAM" id="Phobius"/>
    </source>
</evidence>